<dbReference type="EMBL" id="LFBV01000007">
    <property type="protein sequence ID" value="OKH92350.1"/>
    <property type="molecule type" value="Genomic_DNA"/>
</dbReference>
<dbReference type="GO" id="GO:0080019">
    <property type="term" value="F:alcohol-forming very long-chain fatty acyl-CoA reductase activity"/>
    <property type="evidence" value="ECO:0007669"/>
    <property type="project" value="InterPro"/>
</dbReference>
<dbReference type="InterPro" id="IPR013120">
    <property type="entry name" value="FAR_NAD-bd"/>
</dbReference>
<evidence type="ECO:0000259" key="1">
    <source>
        <dbReference type="Pfam" id="PF07993"/>
    </source>
</evidence>
<reference evidence="2 3" key="1">
    <citation type="submission" date="2015-06" db="EMBL/GenBank/DDBJ databases">
        <title>Cloning and characterization of the uncialamcin biosynthetic gene cluster.</title>
        <authorList>
            <person name="Yan X."/>
            <person name="Huang T."/>
            <person name="Ge H."/>
            <person name="Shen B."/>
        </authorList>
    </citation>
    <scope>NUCLEOTIDE SEQUENCE [LARGE SCALE GENOMIC DNA]</scope>
    <source>
        <strain evidence="2 3">DCA2648</strain>
    </source>
</reference>
<dbReference type="Proteomes" id="UP000186455">
    <property type="component" value="Unassembled WGS sequence"/>
</dbReference>
<dbReference type="GO" id="GO:0035336">
    <property type="term" value="P:long-chain fatty-acyl-CoA metabolic process"/>
    <property type="evidence" value="ECO:0007669"/>
    <property type="project" value="TreeGrafter"/>
</dbReference>
<dbReference type="Gene3D" id="3.40.50.720">
    <property type="entry name" value="NAD(P)-binding Rossmann-like Domain"/>
    <property type="match status" value="1"/>
</dbReference>
<accession>A0A1Q4V3R1</accession>
<organism evidence="2 3">
    <name type="scientific">Streptomyces uncialis</name>
    <dbReference type="NCBI Taxonomy" id="1048205"/>
    <lineage>
        <taxon>Bacteria</taxon>
        <taxon>Bacillati</taxon>
        <taxon>Actinomycetota</taxon>
        <taxon>Actinomycetes</taxon>
        <taxon>Kitasatosporales</taxon>
        <taxon>Streptomycetaceae</taxon>
        <taxon>Streptomyces</taxon>
    </lineage>
</organism>
<dbReference type="PANTHER" id="PTHR11011:SF45">
    <property type="entry name" value="FATTY ACYL-COA REDUCTASE CG8306-RELATED"/>
    <property type="match status" value="1"/>
</dbReference>
<evidence type="ECO:0000313" key="2">
    <source>
        <dbReference type="EMBL" id="OKH92350.1"/>
    </source>
</evidence>
<dbReference type="InterPro" id="IPR036291">
    <property type="entry name" value="NAD(P)-bd_dom_sf"/>
</dbReference>
<protein>
    <recommendedName>
        <fullName evidence="1">Thioester reductase (TE) domain-containing protein</fullName>
    </recommendedName>
</protein>
<dbReference type="STRING" id="1048205.AB852_25950"/>
<comment type="caution">
    <text evidence="2">The sequence shown here is derived from an EMBL/GenBank/DDBJ whole genome shotgun (WGS) entry which is preliminary data.</text>
</comment>
<dbReference type="RefSeq" id="WP_073792681.1">
    <property type="nucleotide sequence ID" value="NZ_LFBV01000007.1"/>
</dbReference>
<dbReference type="Pfam" id="PF07993">
    <property type="entry name" value="NAD_binding_4"/>
    <property type="match status" value="1"/>
</dbReference>
<name>A0A1Q4V3R1_9ACTN</name>
<gene>
    <name evidence="2" type="ORF">AB852_25950</name>
</gene>
<sequence>MERHLITGATGLVGGMLTLDLLEHYPDAELVCLVRPRGARPAQERLDAALRDAATAYRREAALKRAGQRCRAVSGDLTLPLCGTSGAQVGPVSHVWHSAASLAFEDEAKDAIMQCNVEGTRHVAALAQRLGVGVFNHISTAFVVGDRAGDIPAAPVDPQVRSNNWYERSKVLGERIVSSSGFPTLRILRPSGVIGHDTTFGATTFSGLYGMVKTLLALRLRNRQDFAGQHLRIRADADALVNFVPVNLVTRGAVTLSAADAPSGVYHLSNISQATVADTLSAITERVGMPEPVLVATTDGFTPAEQRLDRAFTFYRPYLSATRHFGLAETLQHTATSMDAPLSRERLVDFVDWYLGTLKRRPSVGGTTG</sequence>
<dbReference type="PANTHER" id="PTHR11011">
    <property type="entry name" value="MALE STERILITY PROTEIN 2-RELATED"/>
    <property type="match status" value="1"/>
</dbReference>
<keyword evidence="3" id="KW-1185">Reference proteome</keyword>
<dbReference type="InterPro" id="IPR026055">
    <property type="entry name" value="FAR"/>
</dbReference>
<feature type="domain" description="Thioester reductase (TE)" evidence="1">
    <location>
        <begin position="6"/>
        <end position="250"/>
    </location>
</feature>
<proteinExistence type="predicted"/>
<evidence type="ECO:0000313" key="3">
    <source>
        <dbReference type="Proteomes" id="UP000186455"/>
    </source>
</evidence>
<dbReference type="AlphaFoldDB" id="A0A1Q4V3R1"/>
<dbReference type="SUPFAM" id="SSF51735">
    <property type="entry name" value="NAD(P)-binding Rossmann-fold domains"/>
    <property type="match status" value="1"/>
</dbReference>